<comment type="subcellular location">
    <subcellularLocation>
        <location evidence="1">Bacterial microcompartment</location>
    </subcellularLocation>
</comment>
<dbReference type="Gene3D" id="3.30.70.1710">
    <property type="match status" value="1"/>
</dbReference>
<dbReference type="SUPFAM" id="SSF143414">
    <property type="entry name" value="CcmK-like"/>
    <property type="match status" value="1"/>
</dbReference>
<dbReference type="InterPro" id="IPR044872">
    <property type="entry name" value="CcmK/CsoS1_BMC"/>
</dbReference>
<evidence type="ECO:0000259" key="5">
    <source>
        <dbReference type="PROSITE" id="PS51930"/>
    </source>
</evidence>
<dbReference type="EMBL" id="CP000724">
    <property type="protein sequence ID" value="ABR49942.1"/>
    <property type="molecule type" value="Genomic_DNA"/>
</dbReference>
<dbReference type="STRING" id="293826.Amet_3825"/>
<dbReference type="GO" id="GO:0031469">
    <property type="term" value="C:bacterial microcompartment"/>
    <property type="evidence" value="ECO:0007669"/>
    <property type="project" value="UniProtKB-SubCell"/>
</dbReference>
<evidence type="ECO:0000256" key="3">
    <source>
        <dbReference type="PROSITE-ProRule" id="PRU01278"/>
    </source>
</evidence>
<name>A6TUS4_ALKMQ</name>
<feature type="domain" description="BMC" evidence="5">
    <location>
        <begin position="3"/>
        <end position="89"/>
    </location>
</feature>
<dbReference type="PANTHER" id="PTHR33941:SF11">
    <property type="entry name" value="BACTERIAL MICROCOMPARTMENT SHELL PROTEIN PDUJ"/>
    <property type="match status" value="1"/>
</dbReference>
<dbReference type="PROSITE" id="PS51930">
    <property type="entry name" value="BMC_2"/>
    <property type="match status" value="1"/>
</dbReference>
<evidence type="ECO:0000313" key="6">
    <source>
        <dbReference type="EMBL" id="ABR49942.1"/>
    </source>
</evidence>
<dbReference type="InterPro" id="IPR050575">
    <property type="entry name" value="BMC_shell"/>
</dbReference>
<gene>
    <name evidence="6" type="ordered locus">Amet_3825</name>
</gene>
<dbReference type="KEGG" id="amt:Amet_3825"/>
<dbReference type="PANTHER" id="PTHR33941">
    <property type="entry name" value="PROPANEDIOL UTILIZATION PROTEIN PDUA"/>
    <property type="match status" value="1"/>
</dbReference>
<evidence type="ECO:0000256" key="4">
    <source>
        <dbReference type="SAM" id="Coils"/>
    </source>
</evidence>
<dbReference type="InterPro" id="IPR000249">
    <property type="entry name" value="BMC_dom"/>
</dbReference>
<reference evidence="7" key="1">
    <citation type="journal article" date="2016" name="Genome Announc.">
        <title>Complete genome sequence of Alkaliphilus metalliredigens strain QYMF, an alkaliphilic and metal-reducing bacterium isolated from borax-contaminated leachate ponds.</title>
        <authorList>
            <person name="Hwang C."/>
            <person name="Copeland A."/>
            <person name="Lucas S."/>
            <person name="Lapidus A."/>
            <person name="Barry K."/>
            <person name="Detter J.C."/>
            <person name="Glavina Del Rio T."/>
            <person name="Hammon N."/>
            <person name="Israni S."/>
            <person name="Dalin E."/>
            <person name="Tice H."/>
            <person name="Pitluck S."/>
            <person name="Chertkov O."/>
            <person name="Brettin T."/>
            <person name="Bruce D."/>
            <person name="Han C."/>
            <person name="Schmutz J."/>
            <person name="Larimer F."/>
            <person name="Land M.L."/>
            <person name="Hauser L."/>
            <person name="Kyrpides N."/>
            <person name="Mikhailova N."/>
            <person name="Ye Q."/>
            <person name="Zhou J."/>
            <person name="Richardson P."/>
            <person name="Fields M.W."/>
        </authorList>
    </citation>
    <scope>NUCLEOTIDE SEQUENCE [LARGE SCALE GENOMIC DNA]</scope>
    <source>
        <strain evidence="7">QYMF</strain>
    </source>
</reference>
<dbReference type="Pfam" id="PF00936">
    <property type="entry name" value="BMC"/>
    <property type="match status" value="1"/>
</dbReference>
<evidence type="ECO:0000256" key="1">
    <source>
        <dbReference type="ARBA" id="ARBA00024322"/>
    </source>
</evidence>
<evidence type="ECO:0000256" key="2">
    <source>
        <dbReference type="ARBA" id="ARBA00024446"/>
    </source>
</evidence>
<organism evidence="6 7">
    <name type="scientific">Alkaliphilus metalliredigens (strain QYMF)</name>
    <dbReference type="NCBI Taxonomy" id="293826"/>
    <lineage>
        <taxon>Bacteria</taxon>
        <taxon>Bacillati</taxon>
        <taxon>Bacillota</taxon>
        <taxon>Clostridia</taxon>
        <taxon>Peptostreptococcales</taxon>
        <taxon>Natronincolaceae</taxon>
        <taxon>Alkaliphilus</taxon>
    </lineage>
</organism>
<dbReference type="OrthoDB" id="9812608at2"/>
<feature type="coiled-coil region" evidence="4">
    <location>
        <begin position="93"/>
        <end position="120"/>
    </location>
</feature>
<accession>A6TUS4</accession>
<dbReference type="SMART" id="SM00877">
    <property type="entry name" value="BMC"/>
    <property type="match status" value="1"/>
</dbReference>
<proteinExistence type="inferred from homology"/>
<keyword evidence="4" id="KW-0175">Coiled coil</keyword>
<dbReference type="InterPro" id="IPR037233">
    <property type="entry name" value="CcmK-like_sf"/>
</dbReference>
<dbReference type="AlphaFoldDB" id="A6TUS4"/>
<evidence type="ECO:0000313" key="7">
    <source>
        <dbReference type="Proteomes" id="UP000001572"/>
    </source>
</evidence>
<keyword evidence="2" id="KW-1283">Bacterial microcompartment</keyword>
<comment type="similarity">
    <text evidence="3">Belongs to the bacterial microcompartments protein family.</text>
</comment>
<sequence>MEALGLIETKGLIAAIESADAMLKAANVKLLEKTEVGGGLVTIVVSGDVGAVSASVEAGAVAAQRVDENSLISKHVIPRPDHELRNIIATKEQEESKNMLEEKKEDVQLIDQEKEEKEEVVVVDTVPKEEKSLDNKISIDAMVVEVGLKKIMEKLSRKKVVELRDLVRQYTDFGITGRGISSANKKKLLSELQKYYQKK</sequence>
<dbReference type="eggNOG" id="COG4577">
    <property type="taxonomic scope" value="Bacteria"/>
</dbReference>
<dbReference type="HOGENOM" id="CLU_064903_0_0_9"/>
<dbReference type="CDD" id="cd07045">
    <property type="entry name" value="BMC_CcmK_like"/>
    <property type="match status" value="1"/>
</dbReference>
<keyword evidence="7" id="KW-1185">Reference proteome</keyword>
<protein>
    <submittedName>
        <fullName evidence="6">Microcompartments protein</fullName>
    </submittedName>
</protein>
<dbReference type="Proteomes" id="UP000001572">
    <property type="component" value="Chromosome"/>
</dbReference>